<dbReference type="Gene3D" id="3.40.50.10490">
    <property type="entry name" value="Glucose-6-phosphate isomerase like protein, domain 1"/>
    <property type="match status" value="1"/>
</dbReference>
<dbReference type="Proteomes" id="UP000019225">
    <property type="component" value="Chromosome"/>
</dbReference>
<keyword evidence="3" id="KW-1185">Reference proteome</keyword>
<dbReference type="CDD" id="cd05013">
    <property type="entry name" value="SIS_RpiR"/>
    <property type="match status" value="1"/>
</dbReference>
<evidence type="ECO:0000313" key="3">
    <source>
        <dbReference type="Proteomes" id="UP000019225"/>
    </source>
</evidence>
<accession>W5W1U6</accession>
<feature type="domain" description="SIS" evidence="1">
    <location>
        <begin position="39"/>
        <end position="224"/>
    </location>
</feature>
<dbReference type="Pfam" id="PF13580">
    <property type="entry name" value="SIS_2"/>
    <property type="match status" value="1"/>
</dbReference>
<name>W5W1U6_9PSEU</name>
<dbReference type="PANTHER" id="PTHR30390">
    <property type="entry name" value="SEDOHEPTULOSE 7-PHOSPHATE ISOMERASE / DNAA INITIATOR-ASSOCIATING FACTOR FOR REPLICATION INITIATION"/>
    <property type="match status" value="1"/>
</dbReference>
<dbReference type="GO" id="GO:1901135">
    <property type="term" value="P:carbohydrate derivative metabolic process"/>
    <property type="evidence" value="ECO:0007669"/>
    <property type="project" value="InterPro"/>
</dbReference>
<evidence type="ECO:0000313" key="2">
    <source>
        <dbReference type="EMBL" id="AHH94832.1"/>
    </source>
</evidence>
<dbReference type="HOGENOM" id="CLU_089975_0_0_11"/>
<dbReference type="NCBIfam" id="NF002805">
    <property type="entry name" value="PRK02947.1"/>
    <property type="match status" value="1"/>
</dbReference>
<dbReference type="SUPFAM" id="SSF53697">
    <property type="entry name" value="SIS domain"/>
    <property type="match status" value="1"/>
</dbReference>
<dbReference type="GO" id="GO:0097367">
    <property type="term" value="F:carbohydrate derivative binding"/>
    <property type="evidence" value="ECO:0007669"/>
    <property type="project" value="InterPro"/>
</dbReference>
<evidence type="ECO:0000259" key="1">
    <source>
        <dbReference type="PROSITE" id="PS51464"/>
    </source>
</evidence>
<reference evidence="2 3" key="1">
    <citation type="journal article" date="2014" name="BMC Genomics">
        <title>Complete genome sequence of producer of the glycopeptide antibiotic Aculeximycin Kutzneria albida DSM 43870T, a representative of minor genus of Pseudonocardiaceae.</title>
        <authorList>
            <person name="Rebets Y."/>
            <person name="Tokovenko B."/>
            <person name="Lushchyk I."/>
            <person name="Ruckert C."/>
            <person name="Zaburannyi N."/>
            <person name="Bechthold A."/>
            <person name="Kalinowski J."/>
            <person name="Luzhetskyy A."/>
        </authorList>
    </citation>
    <scope>NUCLEOTIDE SEQUENCE [LARGE SCALE GENOMIC DNA]</scope>
    <source>
        <strain evidence="2">DSM 43870</strain>
    </source>
</reference>
<proteinExistence type="predicted"/>
<dbReference type="PANTHER" id="PTHR30390:SF7">
    <property type="entry name" value="PHOSPHOHEPTOSE ISOMERASE"/>
    <property type="match status" value="1"/>
</dbReference>
<dbReference type="EMBL" id="CP007155">
    <property type="protein sequence ID" value="AHH94832.1"/>
    <property type="molecule type" value="Genomic_DNA"/>
</dbReference>
<dbReference type="InterPro" id="IPR035472">
    <property type="entry name" value="RpiR-like_SIS"/>
</dbReference>
<dbReference type="eggNOG" id="COG4821">
    <property type="taxonomic scope" value="Bacteria"/>
</dbReference>
<dbReference type="AlphaFoldDB" id="W5W1U6"/>
<dbReference type="PROSITE" id="PS51464">
    <property type="entry name" value="SIS"/>
    <property type="match status" value="1"/>
</dbReference>
<dbReference type="InterPro" id="IPR001347">
    <property type="entry name" value="SIS_dom"/>
</dbReference>
<organism evidence="2 3">
    <name type="scientific">Kutzneria albida DSM 43870</name>
    <dbReference type="NCBI Taxonomy" id="1449976"/>
    <lineage>
        <taxon>Bacteria</taxon>
        <taxon>Bacillati</taxon>
        <taxon>Actinomycetota</taxon>
        <taxon>Actinomycetes</taxon>
        <taxon>Pseudonocardiales</taxon>
        <taxon>Pseudonocardiaceae</taxon>
        <taxon>Kutzneria</taxon>
    </lineage>
</organism>
<dbReference type="STRING" id="1449976.KALB_1459"/>
<dbReference type="PATRIC" id="fig|1449976.3.peg.1468"/>
<protein>
    <recommendedName>
        <fullName evidence="1">SIS domain-containing protein</fullName>
    </recommendedName>
</protein>
<gene>
    <name evidence="2" type="ORF">KALB_1459</name>
</gene>
<dbReference type="InterPro" id="IPR050099">
    <property type="entry name" value="SIS_GmhA/DiaA_subfam"/>
</dbReference>
<sequence length="255" mass="26498">MGCVRMAVNQDGFLAAAHEVIDRLVRTQREPIAAAAGLVAQCVLGGGVVHAFGTGHSQGLVMEIAGRAGGLIPTNKLSLRDVVTYGDTPAGALDKYVERDPAIAHRIYELAPVQDGDLFVIASNSGGNGSTVEMASLVKRRGHGLIAFTSLDHATAVASRHPSGKHLHDLADVVIDNCGPMGDTLLPLPTGGAVCAISSITAAMAAQMMLADAAALILAAGQTPPVYLSANVPEGDAHNRELEQRYEGRIRRDPS</sequence>
<dbReference type="KEGG" id="kal:KALB_1459"/>
<dbReference type="InterPro" id="IPR046348">
    <property type="entry name" value="SIS_dom_sf"/>
</dbReference>